<evidence type="ECO:0000256" key="4">
    <source>
        <dbReference type="ARBA" id="ARBA00022777"/>
    </source>
</evidence>
<dbReference type="PANTHER" id="PTHR43671">
    <property type="entry name" value="SERINE/THREONINE-PROTEIN KINASE NEK"/>
    <property type="match status" value="1"/>
</dbReference>
<evidence type="ECO:0000259" key="7">
    <source>
        <dbReference type="PROSITE" id="PS50011"/>
    </source>
</evidence>
<dbReference type="Proteomes" id="UP000027730">
    <property type="component" value="Unassembled WGS sequence"/>
</dbReference>
<evidence type="ECO:0000256" key="6">
    <source>
        <dbReference type="SAM" id="MobiDB-lite"/>
    </source>
</evidence>
<evidence type="ECO:0000313" key="9">
    <source>
        <dbReference type="Proteomes" id="UP000027730"/>
    </source>
</evidence>
<feature type="domain" description="Protein kinase" evidence="7">
    <location>
        <begin position="83"/>
        <end position="380"/>
    </location>
</feature>
<evidence type="ECO:0000256" key="1">
    <source>
        <dbReference type="ARBA" id="ARBA00012513"/>
    </source>
</evidence>
<proteinExistence type="predicted"/>
<dbReference type="RefSeq" id="XP_013430243.1">
    <property type="nucleotide sequence ID" value="XM_013574789.1"/>
</dbReference>
<keyword evidence="3" id="KW-0547">Nucleotide-binding</keyword>
<dbReference type="GO" id="GO:0005524">
    <property type="term" value="F:ATP binding"/>
    <property type="evidence" value="ECO:0007669"/>
    <property type="project" value="UniProtKB-KW"/>
</dbReference>
<protein>
    <recommendedName>
        <fullName evidence="1">non-specific serine/threonine protein kinase</fullName>
        <ecNumber evidence="1">2.7.11.1</ecNumber>
    </recommendedName>
</protein>
<dbReference type="PROSITE" id="PS00108">
    <property type="entry name" value="PROTEIN_KINASE_ST"/>
    <property type="match status" value="1"/>
</dbReference>
<dbReference type="InterPro" id="IPR050660">
    <property type="entry name" value="NEK_Ser/Thr_kinase"/>
</dbReference>
<dbReference type="SUPFAM" id="SSF56112">
    <property type="entry name" value="Protein kinase-like (PK-like)"/>
    <property type="match status" value="1"/>
</dbReference>
<organism evidence="8 9">
    <name type="scientific">Aureobasidium namibiae CBS 147.97</name>
    <dbReference type="NCBI Taxonomy" id="1043004"/>
    <lineage>
        <taxon>Eukaryota</taxon>
        <taxon>Fungi</taxon>
        <taxon>Dikarya</taxon>
        <taxon>Ascomycota</taxon>
        <taxon>Pezizomycotina</taxon>
        <taxon>Dothideomycetes</taxon>
        <taxon>Dothideomycetidae</taxon>
        <taxon>Dothideales</taxon>
        <taxon>Saccotheciaceae</taxon>
        <taxon>Aureobasidium</taxon>
    </lineage>
</organism>
<dbReference type="EMBL" id="KL584704">
    <property type="protein sequence ID" value="KEQ75730.1"/>
    <property type="molecule type" value="Genomic_DNA"/>
</dbReference>
<dbReference type="PANTHER" id="PTHR43671:SF13">
    <property type="entry name" value="SERINE_THREONINE-PROTEIN KINASE NEK2"/>
    <property type="match status" value="1"/>
</dbReference>
<dbReference type="PROSITE" id="PS50011">
    <property type="entry name" value="PROTEIN_KINASE_DOM"/>
    <property type="match status" value="1"/>
</dbReference>
<reference evidence="8 9" key="1">
    <citation type="journal article" date="2014" name="BMC Genomics">
        <title>Genome sequencing of four Aureobasidium pullulans varieties: biotechnological potential, stress tolerance, and description of new species.</title>
        <authorList>
            <person name="Gostin Ar C."/>
            <person name="Ohm R.A."/>
            <person name="Kogej T."/>
            <person name="Sonjak S."/>
            <person name="Turk M."/>
            <person name="Zajc J."/>
            <person name="Zalar P."/>
            <person name="Grube M."/>
            <person name="Sun H."/>
            <person name="Han J."/>
            <person name="Sharma A."/>
            <person name="Chiniquy J."/>
            <person name="Ngan C.Y."/>
            <person name="Lipzen A."/>
            <person name="Barry K."/>
            <person name="Grigoriev I.V."/>
            <person name="Gunde-Cimerman N."/>
        </authorList>
    </citation>
    <scope>NUCLEOTIDE SEQUENCE [LARGE SCALE GENOMIC DNA]</scope>
    <source>
        <strain evidence="8 9">CBS 147.97</strain>
    </source>
</reference>
<dbReference type="STRING" id="1043004.A0A074WRC3"/>
<keyword evidence="5" id="KW-0067">ATP-binding</keyword>
<evidence type="ECO:0000256" key="2">
    <source>
        <dbReference type="ARBA" id="ARBA00022679"/>
    </source>
</evidence>
<dbReference type="EC" id="2.7.11.1" evidence="1"/>
<dbReference type="AlphaFoldDB" id="A0A074WRC3"/>
<name>A0A074WRC3_9PEZI</name>
<keyword evidence="9" id="KW-1185">Reference proteome</keyword>
<dbReference type="HOGENOM" id="CLU_540759_0_0_1"/>
<evidence type="ECO:0000313" key="8">
    <source>
        <dbReference type="EMBL" id="KEQ75730.1"/>
    </source>
</evidence>
<dbReference type="Pfam" id="PF00069">
    <property type="entry name" value="Pkinase"/>
    <property type="match status" value="1"/>
</dbReference>
<keyword evidence="2" id="KW-0808">Transferase</keyword>
<evidence type="ECO:0000256" key="3">
    <source>
        <dbReference type="ARBA" id="ARBA00022741"/>
    </source>
</evidence>
<sequence length="504" mass="56120">MAAKTHSVDPRVAKGNAISDYVRIALPGTFCSQLPNCAIAYVASASFDDNQCFVHTHSPNQTPSRDIEKRAPPRFDAPEGHSWVLGAKLGAGGFGRAYLWNLVSIVDQKVVDRFVLKYTEIRSHQVTRHDQVSTVPILGAKHCSWSLDSWRCYSPYFAFGDLHGLVQAQGPDGPVFGNRREFPEPFAWCLPYRLVSAAVVIDTAFRSGDTEYQVVHVDLKPDNIFLDAPGFMGKNISFPAYPAAYVGDFGCSHITYPGNPSNEAMTFGLCTQGWSAPEISGMLGCRDVWQAPSGSHTNIWQIGYVVQSLLIGFNHYTSDIEWHGYKQQHFVPKYSPPQNTERNYSPELLAILTIMLQSKVDARPMAQEMMEPIKEDMPRFTQGMSAGARTNDESIVPESAPLRGGSRLENATENPFEKFKTPIDRAISPTSVAKARVKAASRKRRRDIVERQIREGLRSELQSTDPADNLFVLQDDLKIKHPQRGGSAKIDYFDAQNPGSTTYR</sequence>
<dbReference type="InterPro" id="IPR011009">
    <property type="entry name" value="Kinase-like_dom_sf"/>
</dbReference>
<dbReference type="InterPro" id="IPR008271">
    <property type="entry name" value="Ser/Thr_kinase_AS"/>
</dbReference>
<accession>A0A074WRC3</accession>
<dbReference type="InterPro" id="IPR000719">
    <property type="entry name" value="Prot_kinase_dom"/>
</dbReference>
<evidence type="ECO:0000256" key="5">
    <source>
        <dbReference type="ARBA" id="ARBA00022840"/>
    </source>
</evidence>
<feature type="region of interest" description="Disordered" evidence="6">
    <location>
        <begin position="482"/>
        <end position="504"/>
    </location>
</feature>
<dbReference type="Gene3D" id="1.10.510.10">
    <property type="entry name" value="Transferase(Phosphotransferase) domain 1"/>
    <property type="match status" value="1"/>
</dbReference>
<dbReference type="OrthoDB" id="310217at2759"/>
<dbReference type="SMART" id="SM00220">
    <property type="entry name" value="S_TKc"/>
    <property type="match status" value="1"/>
</dbReference>
<keyword evidence="4 8" id="KW-0418">Kinase</keyword>
<dbReference type="GeneID" id="25413111"/>
<gene>
    <name evidence="8" type="ORF">M436DRAFT_61051</name>
</gene>
<dbReference type="GO" id="GO:0004674">
    <property type="term" value="F:protein serine/threonine kinase activity"/>
    <property type="evidence" value="ECO:0007669"/>
    <property type="project" value="UniProtKB-EC"/>
</dbReference>